<evidence type="ECO:0000313" key="3">
    <source>
        <dbReference type="Proteomes" id="UP001358614"/>
    </source>
</evidence>
<dbReference type="AlphaFoldDB" id="A0AAX4KH27"/>
<proteinExistence type="predicted"/>
<dbReference type="GeneID" id="91101593"/>
<protein>
    <submittedName>
        <fullName evidence="2">Uncharacterized protein</fullName>
    </submittedName>
</protein>
<dbReference type="EMBL" id="CP144089">
    <property type="protein sequence ID" value="WWD04718.1"/>
    <property type="molecule type" value="Genomic_DNA"/>
</dbReference>
<evidence type="ECO:0000313" key="2">
    <source>
        <dbReference type="EMBL" id="WWD04718.1"/>
    </source>
</evidence>
<keyword evidence="3" id="KW-1185">Reference proteome</keyword>
<name>A0AAX4KH27_9TREE</name>
<dbReference type="RefSeq" id="XP_066082685.1">
    <property type="nucleotide sequence ID" value="XM_066226588.1"/>
</dbReference>
<organism evidence="2 3">
    <name type="scientific">Kwoniella europaea PYCC6329</name>
    <dbReference type="NCBI Taxonomy" id="1423913"/>
    <lineage>
        <taxon>Eukaryota</taxon>
        <taxon>Fungi</taxon>
        <taxon>Dikarya</taxon>
        <taxon>Basidiomycota</taxon>
        <taxon>Agaricomycotina</taxon>
        <taxon>Tremellomycetes</taxon>
        <taxon>Tremellales</taxon>
        <taxon>Cryptococcaceae</taxon>
        <taxon>Kwoniella</taxon>
    </lineage>
</organism>
<feature type="region of interest" description="Disordered" evidence="1">
    <location>
        <begin position="1"/>
        <end position="24"/>
    </location>
</feature>
<accession>A0AAX4KH27</accession>
<feature type="region of interest" description="Disordered" evidence="1">
    <location>
        <begin position="68"/>
        <end position="114"/>
    </location>
</feature>
<dbReference type="KEGG" id="ker:91101593"/>
<reference evidence="2 3" key="1">
    <citation type="submission" date="2024-01" db="EMBL/GenBank/DDBJ databases">
        <title>Comparative genomics of Cryptococcus and Kwoniella reveals pathogenesis evolution and contrasting modes of karyotype evolution via chromosome fusion or intercentromeric recombination.</title>
        <authorList>
            <person name="Coelho M.A."/>
            <person name="David-Palma M."/>
            <person name="Shea T."/>
            <person name="Bowers K."/>
            <person name="McGinley-Smith S."/>
            <person name="Mohammad A.W."/>
            <person name="Gnirke A."/>
            <person name="Yurkov A.M."/>
            <person name="Nowrousian M."/>
            <person name="Sun S."/>
            <person name="Cuomo C.A."/>
            <person name="Heitman J."/>
        </authorList>
    </citation>
    <scope>NUCLEOTIDE SEQUENCE [LARGE SCALE GENOMIC DNA]</scope>
    <source>
        <strain evidence="2 3">PYCC6329</strain>
    </source>
</reference>
<gene>
    <name evidence="2" type="ORF">V865_002789</name>
</gene>
<sequence>MDPEDIRVAKLVPWPPPETKSRGGSEIEWTLYSAQVALSGILKKRLDKSDLEAHSDLLSDLERESARTGPWYKYYDPEGEDPYKISAGGTAGDSSSKEQDGDSATGMATDGATK</sequence>
<evidence type="ECO:0000256" key="1">
    <source>
        <dbReference type="SAM" id="MobiDB-lite"/>
    </source>
</evidence>
<dbReference type="Proteomes" id="UP001358614">
    <property type="component" value="Chromosome 1"/>
</dbReference>